<dbReference type="Gene3D" id="3.30.70.1290">
    <property type="entry name" value="Transposase IS200-like"/>
    <property type="match status" value="1"/>
</dbReference>
<reference evidence="2 3" key="1">
    <citation type="submission" date="2016-10" db="EMBL/GenBank/DDBJ databases">
        <authorList>
            <person name="de Groot N.N."/>
        </authorList>
    </citation>
    <scope>NUCLEOTIDE SEQUENCE [LARGE SCALE GENOMIC DNA]</scope>
    <source>
        <strain evidence="2 3">MP1X4</strain>
    </source>
</reference>
<dbReference type="Proteomes" id="UP000199679">
    <property type="component" value="Chromosome I"/>
</dbReference>
<dbReference type="GO" id="GO:0004803">
    <property type="term" value="F:transposase activity"/>
    <property type="evidence" value="ECO:0007669"/>
    <property type="project" value="InterPro"/>
</dbReference>
<organism evidence="2 3">
    <name type="scientific">Mucilaginibacter mallensis</name>
    <dbReference type="NCBI Taxonomy" id="652787"/>
    <lineage>
        <taxon>Bacteria</taxon>
        <taxon>Pseudomonadati</taxon>
        <taxon>Bacteroidota</taxon>
        <taxon>Sphingobacteriia</taxon>
        <taxon>Sphingobacteriales</taxon>
        <taxon>Sphingobacteriaceae</taxon>
        <taxon>Mucilaginibacter</taxon>
    </lineage>
</organism>
<dbReference type="SUPFAM" id="SSF143422">
    <property type="entry name" value="Transposase IS200-like"/>
    <property type="match status" value="1"/>
</dbReference>
<evidence type="ECO:0000259" key="1">
    <source>
        <dbReference type="SMART" id="SM01321"/>
    </source>
</evidence>
<dbReference type="GO" id="GO:0006313">
    <property type="term" value="P:DNA transposition"/>
    <property type="evidence" value="ECO:0007669"/>
    <property type="project" value="InterPro"/>
</dbReference>
<dbReference type="InterPro" id="IPR036515">
    <property type="entry name" value="Transposase_17_sf"/>
</dbReference>
<dbReference type="InterPro" id="IPR052715">
    <property type="entry name" value="RAYT_transposase"/>
</dbReference>
<dbReference type="STRING" id="652787.SAMN05216490_0169"/>
<sequence>MPSKYRIHNSQEIYFVTFAVVEWVDALSRRYYKDLFLESLKYCQENKGFIIYAYVIMNNHVHLIASADDKYNLSDILCDLKKFTSKKLTKAIEENIQESRKRWMLWLFRSNGQRNSNNEIHQFWQQDNHPVCLDTAEMIDQRLTYLHNNPVAEGIVEEPEHYVYSSARDYAGIKGLLDVVFLY</sequence>
<dbReference type="PANTHER" id="PTHR36966">
    <property type="entry name" value="REP-ASSOCIATED TYROSINE TRANSPOSASE"/>
    <property type="match status" value="1"/>
</dbReference>
<accession>A0A1H1MUU8</accession>
<dbReference type="EMBL" id="LT629740">
    <property type="protein sequence ID" value="SDR90486.1"/>
    <property type="molecule type" value="Genomic_DNA"/>
</dbReference>
<dbReference type="OrthoDB" id="9788881at2"/>
<name>A0A1H1MUU8_MUCMA</name>
<dbReference type="Pfam" id="PF01797">
    <property type="entry name" value="Y1_Tnp"/>
    <property type="match status" value="1"/>
</dbReference>
<dbReference type="RefSeq" id="WP_091367796.1">
    <property type="nucleotide sequence ID" value="NZ_LT629740.1"/>
</dbReference>
<evidence type="ECO:0000313" key="3">
    <source>
        <dbReference type="Proteomes" id="UP000199679"/>
    </source>
</evidence>
<dbReference type="InterPro" id="IPR002686">
    <property type="entry name" value="Transposase_17"/>
</dbReference>
<feature type="domain" description="Transposase IS200-like" evidence="1">
    <location>
        <begin position="9"/>
        <end position="149"/>
    </location>
</feature>
<dbReference type="NCBIfam" id="NF047646">
    <property type="entry name" value="REP_Tyr_transpos"/>
    <property type="match status" value="1"/>
</dbReference>
<proteinExistence type="predicted"/>
<dbReference type="SMART" id="SM01321">
    <property type="entry name" value="Y1_Tnp"/>
    <property type="match status" value="1"/>
</dbReference>
<dbReference type="AlphaFoldDB" id="A0A1H1MUU8"/>
<gene>
    <name evidence="2" type="ORF">SAMN05216490_0169</name>
</gene>
<dbReference type="PANTHER" id="PTHR36966:SF1">
    <property type="entry name" value="REP-ASSOCIATED TYROSINE TRANSPOSASE"/>
    <property type="match status" value="1"/>
</dbReference>
<dbReference type="GO" id="GO:0043565">
    <property type="term" value="F:sequence-specific DNA binding"/>
    <property type="evidence" value="ECO:0007669"/>
    <property type="project" value="TreeGrafter"/>
</dbReference>
<keyword evidence="3" id="KW-1185">Reference proteome</keyword>
<evidence type="ECO:0000313" key="2">
    <source>
        <dbReference type="EMBL" id="SDR90486.1"/>
    </source>
</evidence>
<protein>
    <submittedName>
        <fullName evidence="2">REP element-mobilizing transposase RayT</fullName>
    </submittedName>
</protein>